<dbReference type="InterPro" id="IPR013785">
    <property type="entry name" value="Aldolase_TIM"/>
</dbReference>
<feature type="active site" description="Proton acceptor" evidence="8">
    <location>
        <position position="60"/>
    </location>
</feature>
<feature type="active site" description="Proton acceptor" evidence="8">
    <location>
        <position position="49"/>
    </location>
</feature>
<comment type="function">
    <text evidence="8">The alpha subunit is responsible for the aldol cleavage of indoleglycerol phosphate to indole and glyceraldehyde 3-phosphate.</text>
</comment>
<evidence type="ECO:0000256" key="2">
    <source>
        <dbReference type="ARBA" id="ARBA00011270"/>
    </source>
</evidence>
<protein>
    <recommendedName>
        <fullName evidence="8">Tryptophan synthase alpha chain</fullName>
        <ecNumber evidence="8">4.2.1.20</ecNumber>
    </recommendedName>
</protein>
<name>A0A1F6DGQ1_9BACT</name>
<keyword evidence="4 8" id="KW-0822">Tryptophan biosynthesis</keyword>
<dbReference type="HAMAP" id="MF_00131">
    <property type="entry name" value="Trp_synth_alpha"/>
    <property type="match status" value="1"/>
</dbReference>
<proteinExistence type="inferred from homology"/>
<dbReference type="InterPro" id="IPR002028">
    <property type="entry name" value="Trp_synthase_suA"/>
</dbReference>
<keyword evidence="3 8" id="KW-0028">Amino-acid biosynthesis</keyword>
<dbReference type="PROSITE" id="PS00167">
    <property type="entry name" value="TRP_SYNTHASE_ALPHA"/>
    <property type="match status" value="1"/>
</dbReference>
<dbReference type="GO" id="GO:0004834">
    <property type="term" value="F:tryptophan synthase activity"/>
    <property type="evidence" value="ECO:0007669"/>
    <property type="project" value="UniProtKB-UniRule"/>
</dbReference>
<organism evidence="10 11">
    <name type="scientific">Candidatus Kaiserbacteria bacterium RIFCSPHIGHO2_02_FULL_49_16</name>
    <dbReference type="NCBI Taxonomy" id="1798490"/>
    <lineage>
        <taxon>Bacteria</taxon>
        <taxon>Candidatus Kaiseribacteriota</taxon>
    </lineage>
</organism>
<dbReference type="GO" id="GO:0005829">
    <property type="term" value="C:cytosol"/>
    <property type="evidence" value="ECO:0007669"/>
    <property type="project" value="TreeGrafter"/>
</dbReference>
<dbReference type="Proteomes" id="UP000178042">
    <property type="component" value="Unassembled WGS sequence"/>
</dbReference>
<evidence type="ECO:0000256" key="5">
    <source>
        <dbReference type="ARBA" id="ARBA00023141"/>
    </source>
</evidence>
<evidence type="ECO:0000313" key="10">
    <source>
        <dbReference type="EMBL" id="OGG60212.1"/>
    </source>
</evidence>
<dbReference type="AlphaFoldDB" id="A0A1F6DGQ1"/>
<evidence type="ECO:0000256" key="9">
    <source>
        <dbReference type="RuleBase" id="RU003662"/>
    </source>
</evidence>
<gene>
    <name evidence="8" type="primary">trpA</name>
    <name evidence="10" type="ORF">A3C86_03035</name>
</gene>
<evidence type="ECO:0000256" key="4">
    <source>
        <dbReference type="ARBA" id="ARBA00022822"/>
    </source>
</evidence>
<evidence type="ECO:0000256" key="1">
    <source>
        <dbReference type="ARBA" id="ARBA00004733"/>
    </source>
</evidence>
<evidence type="ECO:0000256" key="7">
    <source>
        <dbReference type="ARBA" id="ARBA00049047"/>
    </source>
</evidence>
<dbReference type="EMBL" id="MFLD01000019">
    <property type="protein sequence ID" value="OGG60212.1"/>
    <property type="molecule type" value="Genomic_DNA"/>
</dbReference>
<dbReference type="InterPro" id="IPR018204">
    <property type="entry name" value="Trp_synthase_alpha_AS"/>
</dbReference>
<dbReference type="InterPro" id="IPR011060">
    <property type="entry name" value="RibuloseP-bd_barrel"/>
</dbReference>
<comment type="similarity">
    <text evidence="8 9">Belongs to the TrpA family.</text>
</comment>
<dbReference type="UniPathway" id="UPA00035">
    <property type="reaction ID" value="UER00044"/>
</dbReference>
<keyword evidence="5 8" id="KW-0057">Aromatic amino acid biosynthesis</keyword>
<dbReference type="NCBIfam" id="TIGR00262">
    <property type="entry name" value="trpA"/>
    <property type="match status" value="1"/>
</dbReference>
<evidence type="ECO:0000313" key="11">
    <source>
        <dbReference type="Proteomes" id="UP000178042"/>
    </source>
</evidence>
<reference evidence="10 11" key="1">
    <citation type="journal article" date="2016" name="Nat. Commun.">
        <title>Thousands of microbial genomes shed light on interconnected biogeochemical processes in an aquifer system.</title>
        <authorList>
            <person name="Anantharaman K."/>
            <person name="Brown C.T."/>
            <person name="Hug L.A."/>
            <person name="Sharon I."/>
            <person name="Castelle C.J."/>
            <person name="Probst A.J."/>
            <person name="Thomas B.C."/>
            <person name="Singh A."/>
            <person name="Wilkins M.J."/>
            <person name="Karaoz U."/>
            <person name="Brodie E.L."/>
            <person name="Williams K.H."/>
            <person name="Hubbard S.S."/>
            <person name="Banfield J.F."/>
        </authorList>
    </citation>
    <scope>NUCLEOTIDE SEQUENCE [LARGE SCALE GENOMIC DNA]</scope>
</reference>
<dbReference type="CDD" id="cd04724">
    <property type="entry name" value="Tryptophan_synthase_alpha"/>
    <property type="match status" value="1"/>
</dbReference>
<dbReference type="Pfam" id="PF00290">
    <property type="entry name" value="Trp_syntA"/>
    <property type="match status" value="1"/>
</dbReference>
<sequence length="261" mass="28091">MTATNKLNRLFADKKKTLFMAHMIAGYPTMEDSEKVAEALAKGGADIIELQIPFSDPMADGPTIAVASEDALKAGATVAKSLELLKKVAGFGKPIAVMNYTNPVFRYGIPKFVKTIATAGANALIVPDCPFDTEEGGELLSACQEHDIFFVPVVSPGVPEERLKQLAKASRGFVYCTSRQGITGATSRFAKDLENFAVVAKRIFNLPLAVGFGVKSKEDAQSLAKFADIVIAGSVFVNVIKNARPETLEPLVEKVMRELHI</sequence>
<accession>A0A1F6DGQ1</accession>
<evidence type="ECO:0000256" key="3">
    <source>
        <dbReference type="ARBA" id="ARBA00022605"/>
    </source>
</evidence>
<comment type="subunit">
    <text evidence="2 8">Tetramer of two alpha and two beta chains.</text>
</comment>
<keyword evidence="6 8" id="KW-0456">Lyase</keyword>
<evidence type="ECO:0000256" key="6">
    <source>
        <dbReference type="ARBA" id="ARBA00023239"/>
    </source>
</evidence>
<dbReference type="PANTHER" id="PTHR43406:SF1">
    <property type="entry name" value="TRYPTOPHAN SYNTHASE ALPHA CHAIN, CHLOROPLASTIC"/>
    <property type="match status" value="1"/>
</dbReference>
<comment type="caution">
    <text evidence="10">The sequence shown here is derived from an EMBL/GenBank/DDBJ whole genome shotgun (WGS) entry which is preliminary data.</text>
</comment>
<comment type="pathway">
    <text evidence="1 8">Amino-acid biosynthesis; L-tryptophan biosynthesis; L-tryptophan from chorismate: step 5/5.</text>
</comment>
<dbReference type="SUPFAM" id="SSF51366">
    <property type="entry name" value="Ribulose-phoshate binding barrel"/>
    <property type="match status" value="1"/>
</dbReference>
<dbReference type="PANTHER" id="PTHR43406">
    <property type="entry name" value="TRYPTOPHAN SYNTHASE, ALPHA CHAIN"/>
    <property type="match status" value="1"/>
</dbReference>
<dbReference type="EC" id="4.2.1.20" evidence="8"/>
<comment type="catalytic activity">
    <reaction evidence="7 8">
        <text>(1S,2R)-1-C-(indol-3-yl)glycerol 3-phosphate + L-serine = D-glyceraldehyde 3-phosphate + L-tryptophan + H2O</text>
        <dbReference type="Rhea" id="RHEA:10532"/>
        <dbReference type="ChEBI" id="CHEBI:15377"/>
        <dbReference type="ChEBI" id="CHEBI:33384"/>
        <dbReference type="ChEBI" id="CHEBI:57912"/>
        <dbReference type="ChEBI" id="CHEBI:58866"/>
        <dbReference type="ChEBI" id="CHEBI:59776"/>
        <dbReference type="EC" id="4.2.1.20"/>
    </reaction>
</comment>
<evidence type="ECO:0000256" key="8">
    <source>
        <dbReference type="HAMAP-Rule" id="MF_00131"/>
    </source>
</evidence>
<dbReference type="Gene3D" id="3.20.20.70">
    <property type="entry name" value="Aldolase class I"/>
    <property type="match status" value="1"/>
</dbReference>